<accession>A0AAJ8WJD4</accession>
<name>A0AAJ8WJD4_SALET</name>
<reference evidence="1 2" key="1">
    <citation type="journal article" date="2011" name="J. Bacteriol.">
        <title>Genome sequences of Salmonella enterica serovar typhimurium, Choleraesuis, Dublin, and Gallinarum strains of well- defined virulence in food-producing animals.</title>
        <authorList>
            <person name="Richardson E.J."/>
            <person name="Limaye B."/>
            <person name="Inamdar H."/>
            <person name="Datta A."/>
            <person name="Manjari K.S."/>
            <person name="Pullinger G.D."/>
            <person name="Thomson N.R."/>
            <person name="Joshi R.R."/>
            <person name="Watson M."/>
            <person name="Stevens M.P."/>
        </authorList>
    </citation>
    <scope>NUCLEOTIDE SEQUENCE [LARGE SCALE GENOMIC DNA]</scope>
    <source>
        <strain evidence="1">A50</strain>
    </source>
</reference>
<evidence type="ECO:0000313" key="1">
    <source>
        <dbReference type="EMBL" id="EFZ05846.1"/>
    </source>
</evidence>
<dbReference type="Proteomes" id="UP000003971">
    <property type="component" value="Chromosome"/>
</dbReference>
<proteinExistence type="predicted"/>
<evidence type="ECO:0000313" key="2">
    <source>
        <dbReference type="Proteomes" id="UP000003971"/>
    </source>
</evidence>
<dbReference type="AlphaFoldDB" id="A0AAJ8WJD4"/>
<gene>
    <name evidence="1" type="ORF">SCA50_1327</name>
</gene>
<protein>
    <submittedName>
        <fullName evidence="1">Phage tail assembly chaperone gp38</fullName>
    </submittedName>
</protein>
<sequence length="178" mass="20372">MIKETIMELKNVHRYIPDNPDYDSNFLYFRSEDGQDFYESLSKFTKKYKLCIDSENIIRSVSEDVSRLYPAGFSVVEVNKLPAGFNIYGDWKYSNGTILAVPVDYQAKAETTRQKLLDAANSAIADWRTELALGEISDDDKASLTKWMAYIRELKSLVLTGISDEATFNKIQWPVLSQ</sequence>
<dbReference type="EMBL" id="CM001062">
    <property type="protein sequence ID" value="EFZ05846.1"/>
    <property type="molecule type" value="Genomic_DNA"/>
</dbReference>
<dbReference type="Pfam" id="PF02413">
    <property type="entry name" value="Caudo_TAP"/>
    <property type="match status" value="1"/>
</dbReference>
<organism evidence="1 2">
    <name type="scientific">Salmonella enterica subsp. enterica serovar Choleraesuis str. SCSA50</name>
    <dbReference type="NCBI Taxonomy" id="904139"/>
    <lineage>
        <taxon>Bacteria</taxon>
        <taxon>Pseudomonadati</taxon>
        <taxon>Pseudomonadota</taxon>
        <taxon>Gammaproteobacteria</taxon>
        <taxon>Enterobacterales</taxon>
        <taxon>Enterobacteriaceae</taxon>
        <taxon>Salmonella</taxon>
    </lineage>
</organism>
<dbReference type="InterPro" id="IPR003458">
    <property type="entry name" value="Phage_T4_Gp38_tail_assem"/>
</dbReference>